<proteinExistence type="predicted"/>
<dbReference type="InterPro" id="IPR038081">
    <property type="entry name" value="CalX-like_sf"/>
</dbReference>
<evidence type="ECO:0000313" key="1">
    <source>
        <dbReference type="EMBL" id="GJM59939.1"/>
    </source>
</evidence>
<name>A0AAN4VTS1_9BACT</name>
<dbReference type="AlphaFoldDB" id="A0AAN4VTS1"/>
<gene>
    <name evidence="1" type="ORF">PEDI_04910</name>
</gene>
<organism evidence="1 2">
    <name type="scientific">Persicobacter diffluens</name>
    <dbReference type="NCBI Taxonomy" id="981"/>
    <lineage>
        <taxon>Bacteria</taxon>
        <taxon>Pseudomonadati</taxon>
        <taxon>Bacteroidota</taxon>
        <taxon>Cytophagia</taxon>
        <taxon>Cytophagales</taxon>
        <taxon>Persicobacteraceae</taxon>
        <taxon>Persicobacter</taxon>
    </lineage>
</organism>
<evidence type="ECO:0008006" key="3">
    <source>
        <dbReference type="Google" id="ProtNLM"/>
    </source>
</evidence>
<protein>
    <recommendedName>
        <fullName evidence="3">Calx-beta domain-containing protein</fullName>
    </recommendedName>
</protein>
<keyword evidence="2" id="KW-1185">Reference proteome</keyword>
<sequence>MAIALFSCEENIHETKYAGERRVQFDLSQNLVAAEGGDEAVIAVLLDQPLSSDLTVSLDIETINAVEGEDFQLSSGSIVVKAGELSGAISLTAIPDTEISDVDRIVNFSIASVSDPEVVVGFSDGTERTSVSAEIKDKVYKGVTMADDDSGDQWEFVTQVIDNGDGTHTILNAWGEYVYFYTQNPAYIGAFDAVVIISIGDDGAVTVVDQSPYCQVTDITYDVAADKYSIKLLDVDVFNGGPYPYITTLQP</sequence>
<dbReference type="SUPFAM" id="SSF141072">
    <property type="entry name" value="CalX-like"/>
    <property type="match status" value="1"/>
</dbReference>
<evidence type="ECO:0000313" key="2">
    <source>
        <dbReference type="Proteomes" id="UP001310022"/>
    </source>
</evidence>
<comment type="caution">
    <text evidence="1">The sequence shown here is derived from an EMBL/GenBank/DDBJ whole genome shotgun (WGS) entry which is preliminary data.</text>
</comment>
<reference evidence="1 2" key="1">
    <citation type="submission" date="2021-12" db="EMBL/GenBank/DDBJ databases">
        <title>Genome sequencing of bacteria with rrn-lacking chromosome and rrn-plasmid.</title>
        <authorList>
            <person name="Anda M."/>
            <person name="Iwasaki W."/>
        </authorList>
    </citation>
    <scope>NUCLEOTIDE SEQUENCE [LARGE SCALE GENOMIC DNA]</scope>
    <source>
        <strain evidence="1 2">NBRC 15940</strain>
    </source>
</reference>
<dbReference type="EMBL" id="BQKE01000001">
    <property type="protein sequence ID" value="GJM59939.1"/>
    <property type="molecule type" value="Genomic_DNA"/>
</dbReference>
<accession>A0AAN4VTS1</accession>
<dbReference type="Gene3D" id="2.60.40.2030">
    <property type="match status" value="1"/>
</dbReference>
<dbReference type="Proteomes" id="UP001310022">
    <property type="component" value="Unassembled WGS sequence"/>
</dbReference>